<evidence type="ECO:0000256" key="2">
    <source>
        <dbReference type="ARBA" id="ARBA00004123"/>
    </source>
</evidence>
<dbReference type="GO" id="GO:0016787">
    <property type="term" value="F:hydrolase activity"/>
    <property type="evidence" value="ECO:0007669"/>
    <property type="project" value="UniProtKB-KW"/>
</dbReference>
<dbReference type="Proteomes" id="UP000478052">
    <property type="component" value="Unassembled WGS sequence"/>
</dbReference>
<feature type="non-terminal residue" evidence="9">
    <location>
        <position position="1"/>
    </location>
</feature>
<dbReference type="PANTHER" id="PTHR22930">
    <property type="match status" value="1"/>
</dbReference>
<protein>
    <submittedName>
        <fullName evidence="9">Protein ALP1-like</fullName>
    </submittedName>
</protein>
<evidence type="ECO:0000256" key="6">
    <source>
        <dbReference type="ARBA" id="ARBA00022801"/>
    </source>
</evidence>
<evidence type="ECO:0000256" key="4">
    <source>
        <dbReference type="ARBA" id="ARBA00022722"/>
    </source>
</evidence>
<evidence type="ECO:0000313" key="10">
    <source>
        <dbReference type="Proteomes" id="UP000478052"/>
    </source>
</evidence>
<organism evidence="9 10">
    <name type="scientific">Aphis craccivora</name>
    <name type="common">Cowpea aphid</name>
    <dbReference type="NCBI Taxonomy" id="307492"/>
    <lineage>
        <taxon>Eukaryota</taxon>
        <taxon>Metazoa</taxon>
        <taxon>Ecdysozoa</taxon>
        <taxon>Arthropoda</taxon>
        <taxon>Hexapoda</taxon>
        <taxon>Insecta</taxon>
        <taxon>Pterygota</taxon>
        <taxon>Neoptera</taxon>
        <taxon>Paraneoptera</taxon>
        <taxon>Hemiptera</taxon>
        <taxon>Sternorrhyncha</taxon>
        <taxon>Aphidomorpha</taxon>
        <taxon>Aphidoidea</taxon>
        <taxon>Aphididae</taxon>
        <taxon>Aphidini</taxon>
        <taxon>Aphis</taxon>
        <taxon>Aphis</taxon>
    </lineage>
</organism>
<proteinExistence type="inferred from homology"/>
<keyword evidence="4" id="KW-0540">Nuclease</keyword>
<accession>A0A6G0VRF5</accession>
<evidence type="ECO:0000256" key="7">
    <source>
        <dbReference type="ARBA" id="ARBA00023242"/>
    </source>
</evidence>
<keyword evidence="10" id="KW-1185">Reference proteome</keyword>
<keyword evidence="7" id="KW-0539">Nucleus</keyword>
<name>A0A6G0VRF5_APHCR</name>
<dbReference type="PANTHER" id="PTHR22930:SF269">
    <property type="entry name" value="NUCLEASE HARBI1-LIKE PROTEIN"/>
    <property type="match status" value="1"/>
</dbReference>
<dbReference type="OrthoDB" id="6581837at2759"/>
<comment type="cofactor">
    <cofactor evidence="1">
        <name>a divalent metal cation</name>
        <dbReference type="ChEBI" id="CHEBI:60240"/>
    </cofactor>
</comment>
<dbReference type="InterPro" id="IPR045249">
    <property type="entry name" value="HARBI1-like"/>
</dbReference>
<keyword evidence="6" id="KW-0378">Hydrolase</keyword>
<evidence type="ECO:0000256" key="1">
    <source>
        <dbReference type="ARBA" id="ARBA00001968"/>
    </source>
</evidence>
<comment type="similarity">
    <text evidence="3">Belongs to the HARBI1 family.</text>
</comment>
<dbReference type="InterPro" id="IPR027806">
    <property type="entry name" value="HARBI1_dom"/>
</dbReference>
<reference evidence="9 10" key="1">
    <citation type="submission" date="2019-08" db="EMBL/GenBank/DDBJ databases">
        <title>Whole genome of Aphis craccivora.</title>
        <authorList>
            <person name="Voronova N.V."/>
            <person name="Shulinski R.S."/>
            <person name="Bandarenka Y.V."/>
            <person name="Zhorov D.G."/>
            <person name="Warner D."/>
        </authorList>
    </citation>
    <scope>NUCLEOTIDE SEQUENCE [LARGE SCALE GENOMIC DNA]</scope>
    <source>
        <strain evidence="9">180601</strain>
        <tissue evidence="9">Whole Body</tissue>
    </source>
</reference>
<evidence type="ECO:0000259" key="8">
    <source>
        <dbReference type="Pfam" id="PF13359"/>
    </source>
</evidence>
<keyword evidence="5" id="KW-0479">Metal-binding</keyword>
<evidence type="ECO:0000256" key="5">
    <source>
        <dbReference type="ARBA" id="ARBA00022723"/>
    </source>
</evidence>
<gene>
    <name evidence="9" type="ORF">FWK35_00031705</name>
</gene>
<dbReference type="GO" id="GO:0046872">
    <property type="term" value="F:metal ion binding"/>
    <property type="evidence" value="ECO:0007669"/>
    <property type="project" value="UniProtKB-KW"/>
</dbReference>
<evidence type="ECO:0000313" key="9">
    <source>
        <dbReference type="EMBL" id="KAF0706914.1"/>
    </source>
</evidence>
<feature type="domain" description="DDE Tnp4" evidence="8">
    <location>
        <begin position="73"/>
        <end position="211"/>
    </location>
</feature>
<dbReference type="GO" id="GO:0005634">
    <property type="term" value="C:nucleus"/>
    <property type="evidence" value="ECO:0007669"/>
    <property type="project" value="UniProtKB-SubCell"/>
</dbReference>
<sequence length="267" mass="30306">FLATGDSYQTIAFSFRLGHSTVHSIVVEVCTAIIKQLLKEYIPEPKKENWEQISNDFWEIWNFPNCIGALDVLLALVDAHYNFIAVDIEAYGKNSDGGIFSNSNFGKALERKKLNISDGKPLPGTNERTPFTMIGDEAFPLKKYLLRPYLGPQMYADNNKTKFNDRLSRARKLLEDTLGQLTQQFRIYSRRMKILPKNADKIIMTTFILHNFIKKLGNIGNSTQLSNSILINTVHNITQIPRQGGSANRDAFEVRDKVKDFICSPLG</sequence>
<dbReference type="Pfam" id="PF13359">
    <property type="entry name" value="DDE_Tnp_4"/>
    <property type="match status" value="1"/>
</dbReference>
<evidence type="ECO:0000256" key="3">
    <source>
        <dbReference type="ARBA" id="ARBA00006958"/>
    </source>
</evidence>
<dbReference type="GO" id="GO:0004518">
    <property type="term" value="F:nuclease activity"/>
    <property type="evidence" value="ECO:0007669"/>
    <property type="project" value="UniProtKB-KW"/>
</dbReference>
<comment type="subcellular location">
    <subcellularLocation>
        <location evidence="2">Nucleus</location>
    </subcellularLocation>
</comment>
<comment type="caution">
    <text evidence="9">The sequence shown here is derived from an EMBL/GenBank/DDBJ whole genome shotgun (WGS) entry which is preliminary data.</text>
</comment>
<dbReference type="EMBL" id="VUJU01012729">
    <property type="protein sequence ID" value="KAF0706914.1"/>
    <property type="molecule type" value="Genomic_DNA"/>
</dbReference>
<dbReference type="AlphaFoldDB" id="A0A6G0VRF5"/>